<accession>A0A109LJF6</accession>
<evidence type="ECO:0000313" key="2">
    <source>
        <dbReference type="Proteomes" id="UP000061348"/>
    </source>
</evidence>
<name>A0A109LJF6_PSEFL</name>
<dbReference type="PATRIC" id="fig|294.194.peg.1750"/>
<sequence length="39" mass="4176">MGFNVRVQGRPGLLQGFGNIALDPFEGHIVVPINHNCSA</sequence>
<proteinExistence type="predicted"/>
<organism evidence="1 2">
    <name type="scientific">Pseudomonas fluorescens</name>
    <dbReference type="NCBI Taxonomy" id="294"/>
    <lineage>
        <taxon>Bacteria</taxon>
        <taxon>Pseudomonadati</taxon>
        <taxon>Pseudomonadota</taxon>
        <taxon>Gammaproteobacteria</taxon>
        <taxon>Pseudomonadales</taxon>
        <taxon>Pseudomonadaceae</taxon>
        <taxon>Pseudomonas</taxon>
    </lineage>
</organism>
<reference evidence="1 2" key="1">
    <citation type="submission" date="2015-05" db="EMBL/GenBank/DDBJ databases">
        <title>A genomic and transcriptomic approach to investigate the blue pigment phenotype in Pseudomonas fluorescens.</title>
        <authorList>
            <person name="Andreani N.A."/>
            <person name="Cardazzo B."/>
        </authorList>
    </citation>
    <scope>NUCLEOTIDE SEQUENCE [LARGE SCALE GENOMIC DNA]</scope>
    <source>
        <strain evidence="1 2">Ps_22</strain>
    </source>
</reference>
<dbReference type="Proteomes" id="UP000061348">
    <property type="component" value="Unassembled WGS sequence"/>
</dbReference>
<dbReference type="AlphaFoldDB" id="A0A109LJF6"/>
<protein>
    <submittedName>
        <fullName evidence="1">Uncharacterized protein</fullName>
    </submittedName>
</protein>
<gene>
    <name evidence="1" type="ORF">PFLmoz3_01563</name>
</gene>
<comment type="caution">
    <text evidence="1">The sequence shown here is derived from an EMBL/GenBank/DDBJ whole genome shotgun (WGS) entry which is preliminary data.</text>
</comment>
<dbReference type="EMBL" id="LCYA01000052">
    <property type="protein sequence ID" value="KWV88668.1"/>
    <property type="molecule type" value="Genomic_DNA"/>
</dbReference>
<evidence type="ECO:0000313" key="1">
    <source>
        <dbReference type="EMBL" id="KWV88668.1"/>
    </source>
</evidence>